<protein>
    <submittedName>
        <fullName evidence="2">Uncharacterized protein</fullName>
    </submittedName>
</protein>
<sequence length="160" mass="17662">MEFNGALVAVIAAKVQEGGNKGGGNFRYDPLNDSKPALKKNDPKPSGKKVRTFGKGRTDRRSRGRSSRQASNIGVTPAESSPMLKSAMSGKFWQSNSKVAVVVTRVFEDKVRHLKASAVESFDRCLPLQMNVFLRQGRRLCYLGANRFDAGYARLIKVQQ</sequence>
<accession>A0AAD4WI40</accession>
<evidence type="ECO:0000313" key="2">
    <source>
        <dbReference type="EMBL" id="KAI5343069.1"/>
    </source>
</evidence>
<name>A0AAD4WI40_PRUDU</name>
<feature type="region of interest" description="Disordered" evidence="1">
    <location>
        <begin position="17"/>
        <end position="83"/>
    </location>
</feature>
<feature type="compositionally biased region" description="Basic residues" evidence="1">
    <location>
        <begin position="46"/>
        <end position="55"/>
    </location>
</feature>
<dbReference type="Proteomes" id="UP001054821">
    <property type="component" value="Chromosome 2"/>
</dbReference>
<proteinExistence type="predicted"/>
<comment type="caution">
    <text evidence="2">The sequence shown here is derived from an EMBL/GenBank/DDBJ whole genome shotgun (WGS) entry which is preliminary data.</text>
</comment>
<gene>
    <name evidence="2" type="ORF">L3X38_010945</name>
</gene>
<organism evidence="2 3">
    <name type="scientific">Prunus dulcis</name>
    <name type="common">Almond</name>
    <name type="synonym">Amygdalus dulcis</name>
    <dbReference type="NCBI Taxonomy" id="3755"/>
    <lineage>
        <taxon>Eukaryota</taxon>
        <taxon>Viridiplantae</taxon>
        <taxon>Streptophyta</taxon>
        <taxon>Embryophyta</taxon>
        <taxon>Tracheophyta</taxon>
        <taxon>Spermatophyta</taxon>
        <taxon>Magnoliopsida</taxon>
        <taxon>eudicotyledons</taxon>
        <taxon>Gunneridae</taxon>
        <taxon>Pentapetalae</taxon>
        <taxon>rosids</taxon>
        <taxon>fabids</taxon>
        <taxon>Rosales</taxon>
        <taxon>Rosaceae</taxon>
        <taxon>Amygdaloideae</taxon>
        <taxon>Amygdaleae</taxon>
        <taxon>Prunus</taxon>
    </lineage>
</organism>
<reference evidence="2 3" key="1">
    <citation type="journal article" date="2022" name="G3 (Bethesda)">
        <title>Whole-genome sequence and methylome profiling of the almond [Prunus dulcis (Mill.) D.A. Webb] cultivar 'Nonpareil'.</title>
        <authorList>
            <person name="D'Amico-Willman K.M."/>
            <person name="Ouma W.Z."/>
            <person name="Meulia T."/>
            <person name="Sideli G.M."/>
            <person name="Gradziel T.M."/>
            <person name="Fresnedo-Ramirez J."/>
        </authorList>
    </citation>
    <scope>NUCLEOTIDE SEQUENCE [LARGE SCALE GENOMIC DNA]</scope>
    <source>
        <strain evidence="2">Clone GOH B32 T37-40</strain>
    </source>
</reference>
<dbReference type="EMBL" id="JAJFAZ020000002">
    <property type="protein sequence ID" value="KAI5343069.1"/>
    <property type="molecule type" value="Genomic_DNA"/>
</dbReference>
<evidence type="ECO:0000256" key="1">
    <source>
        <dbReference type="SAM" id="MobiDB-lite"/>
    </source>
</evidence>
<keyword evidence="3" id="KW-1185">Reference proteome</keyword>
<dbReference type="AlphaFoldDB" id="A0AAD4WI40"/>
<evidence type="ECO:0000313" key="3">
    <source>
        <dbReference type="Proteomes" id="UP001054821"/>
    </source>
</evidence>